<dbReference type="GO" id="GO:0009654">
    <property type="term" value="C:photosystem II oxygen evolving complex"/>
    <property type="evidence" value="ECO:0007669"/>
    <property type="project" value="InterPro"/>
</dbReference>
<evidence type="ECO:0000256" key="6">
    <source>
        <dbReference type="ARBA" id="ARBA00023211"/>
    </source>
</evidence>
<dbReference type="EMBL" id="CACTIH010005463">
    <property type="protein sequence ID" value="CAA2993983.1"/>
    <property type="molecule type" value="Genomic_DNA"/>
</dbReference>
<organism evidence="9 10">
    <name type="scientific">Olea europaea subsp. europaea</name>
    <dbReference type="NCBI Taxonomy" id="158383"/>
    <lineage>
        <taxon>Eukaryota</taxon>
        <taxon>Viridiplantae</taxon>
        <taxon>Streptophyta</taxon>
        <taxon>Embryophyta</taxon>
        <taxon>Tracheophyta</taxon>
        <taxon>Spermatophyta</taxon>
        <taxon>Magnoliopsida</taxon>
        <taxon>eudicotyledons</taxon>
        <taxon>Gunneridae</taxon>
        <taxon>Pentapetalae</taxon>
        <taxon>asterids</taxon>
        <taxon>lamiids</taxon>
        <taxon>Lamiales</taxon>
        <taxon>Oleaceae</taxon>
        <taxon>Oleeae</taxon>
        <taxon>Olea</taxon>
    </lineage>
</organism>
<evidence type="ECO:0000256" key="5">
    <source>
        <dbReference type="ARBA" id="ARBA00023136"/>
    </source>
</evidence>
<dbReference type="GO" id="GO:0010207">
    <property type="term" value="P:photosystem II assembly"/>
    <property type="evidence" value="ECO:0007669"/>
    <property type="project" value="InterPro"/>
</dbReference>
<dbReference type="OrthoDB" id="10499557at2759"/>
<evidence type="ECO:0000256" key="3">
    <source>
        <dbReference type="ARBA" id="ARBA00022531"/>
    </source>
</evidence>
<evidence type="ECO:0000256" key="8">
    <source>
        <dbReference type="SAM" id="MobiDB-lite"/>
    </source>
</evidence>
<dbReference type="SUPFAM" id="SSF56925">
    <property type="entry name" value="OMPA-like"/>
    <property type="match status" value="1"/>
</dbReference>
<dbReference type="InterPro" id="IPR011250">
    <property type="entry name" value="OMP/PagP_B-barrel"/>
</dbReference>
<comment type="similarity">
    <text evidence="2">Belongs to the PsbO family.</text>
</comment>
<dbReference type="Pfam" id="PF04640">
    <property type="entry name" value="PLATZ"/>
    <property type="match status" value="1"/>
</dbReference>
<evidence type="ECO:0000256" key="2">
    <source>
        <dbReference type="ARBA" id="ARBA00009838"/>
    </source>
</evidence>
<evidence type="ECO:0000256" key="4">
    <source>
        <dbReference type="ARBA" id="ARBA00023078"/>
    </source>
</evidence>
<gene>
    <name evidence="9" type="ORF">OLEA9_A028987</name>
</gene>
<proteinExistence type="inferred from homology"/>
<comment type="subcellular location">
    <subcellularLocation>
        <location evidence="1">Plastid</location>
        <location evidence="1">Chloroplast thylakoid membrane</location>
    </subcellularLocation>
</comment>
<keyword evidence="10" id="KW-1185">Reference proteome</keyword>
<sequence length="286" mass="32342">MRLKDPFEVSRDGTDYATVKVQLPVDSFSGEFLVPSYRGSSFLDPKGRGGSTVYDNAVVLPVGGREDEEELEKENIKNVSTRKITLSATKRKPAIGEVIGVFESIQPSNTDLGSKASKDVKIQGVWYGQLDSQKSEEHRGHPFLRVFRASLRPALLFLDITKLLDISGIQPFIINSKQILYLNTDIQQAKQKPKNGSMCKICYRQIKDYKYDFCSIGCKVKCYENSIELYEKKCSGKRSLCLDSNGDVPSMKTNEVEIIESSTSREDNRFKRKRSRKGIPHRASFF</sequence>
<dbReference type="Pfam" id="PF01716">
    <property type="entry name" value="MSP"/>
    <property type="match status" value="1"/>
</dbReference>
<keyword evidence="5" id="KW-0472">Membrane</keyword>
<keyword evidence="3" id="KW-0602">Photosynthesis</keyword>
<dbReference type="AlphaFoldDB" id="A0A8S0SLY2"/>
<dbReference type="GO" id="GO:0010242">
    <property type="term" value="F:oxygen evolving activity"/>
    <property type="evidence" value="ECO:0007669"/>
    <property type="project" value="InterPro"/>
</dbReference>
<dbReference type="GO" id="GO:0009535">
    <property type="term" value="C:chloroplast thylakoid membrane"/>
    <property type="evidence" value="ECO:0007669"/>
    <property type="project" value="UniProtKB-SubCell"/>
</dbReference>
<evidence type="ECO:0000256" key="7">
    <source>
        <dbReference type="ARBA" id="ARBA00023276"/>
    </source>
</evidence>
<keyword evidence="7" id="KW-0604">Photosystem II</keyword>
<reference evidence="9 10" key="1">
    <citation type="submission" date="2019-12" db="EMBL/GenBank/DDBJ databases">
        <authorList>
            <person name="Alioto T."/>
            <person name="Alioto T."/>
            <person name="Gomez Garrido J."/>
        </authorList>
    </citation>
    <scope>NUCLEOTIDE SEQUENCE [LARGE SCALE GENOMIC DNA]</scope>
</reference>
<name>A0A8S0SLY2_OLEEU</name>
<dbReference type="InterPro" id="IPR002628">
    <property type="entry name" value="PsbO"/>
</dbReference>
<evidence type="ECO:0000313" key="9">
    <source>
        <dbReference type="EMBL" id="CAA2993983.1"/>
    </source>
</evidence>
<evidence type="ECO:0000256" key="1">
    <source>
        <dbReference type="ARBA" id="ARBA00004334"/>
    </source>
</evidence>
<dbReference type="GO" id="GO:0042549">
    <property type="term" value="P:photosystem II stabilization"/>
    <property type="evidence" value="ECO:0007669"/>
    <property type="project" value="InterPro"/>
</dbReference>
<feature type="compositionally biased region" description="Basic residues" evidence="8">
    <location>
        <begin position="270"/>
        <end position="280"/>
    </location>
</feature>
<evidence type="ECO:0000313" key="10">
    <source>
        <dbReference type="Proteomes" id="UP000594638"/>
    </source>
</evidence>
<keyword evidence="4" id="KW-0793">Thylakoid</keyword>
<dbReference type="InterPro" id="IPR006734">
    <property type="entry name" value="PLATZ"/>
</dbReference>
<protein>
    <submittedName>
        <fullName evidence="9">Oxygen-evolving enhancer 1, chloroplastic-like</fullName>
    </submittedName>
</protein>
<dbReference type="Proteomes" id="UP000594638">
    <property type="component" value="Unassembled WGS sequence"/>
</dbReference>
<keyword evidence="6" id="KW-0464">Manganese</keyword>
<dbReference type="Gene3D" id="2.40.160.30">
    <property type="entry name" value="Photosystem II, cytochrome c-550 precursor"/>
    <property type="match status" value="1"/>
</dbReference>
<dbReference type="Gramene" id="OE9A028987T1">
    <property type="protein sequence ID" value="OE9A028987C1"/>
    <property type="gene ID" value="OE9A028987"/>
</dbReference>
<dbReference type="PANTHER" id="PTHR34058">
    <property type="entry name" value="OXYGEN-EVOLVING ENHANCER PROTEIN 1-2, CHLOROPLASTIC"/>
    <property type="match status" value="1"/>
</dbReference>
<feature type="region of interest" description="Disordered" evidence="8">
    <location>
        <begin position="267"/>
        <end position="286"/>
    </location>
</feature>
<comment type="caution">
    <text evidence="9">The sequence shown here is derived from an EMBL/GenBank/DDBJ whole genome shotgun (WGS) entry which is preliminary data.</text>
</comment>
<accession>A0A8S0SLY2</accession>